<feature type="binding site" evidence="7 8">
    <location>
        <position position="90"/>
    </location>
    <ligand>
        <name>S-adenosyl-L-methionine</name>
        <dbReference type="ChEBI" id="CHEBI:59789"/>
    </ligand>
</feature>
<evidence type="ECO:0000256" key="4">
    <source>
        <dbReference type="ARBA" id="ARBA00022679"/>
    </source>
</evidence>
<dbReference type="InterPro" id="IPR011530">
    <property type="entry name" value="rRNA_adenine_dimethylase"/>
</dbReference>
<evidence type="ECO:0000313" key="10">
    <source>
        <dbReference type="EMBL" id="TXF91361.1"/>
    </source>
</evidence>
<dbReference type="GO" id="GO:0052908">
    <property type="term" value="F:16S rRNA (adenine(1518)-N(6)/adenine(1519)-N(6))-dimethyltransferase activity"/>
    <property type="evidence" value="ECO:0007669"/>
    <property type="project" value="UniProtKB-EC"/>
</dbReference>
<dbReference type="EMBL" id="VOXD01000002">
    <property type="protein sequence ID" value="TXF91361.1"/>
    <property type="molecule type" value="Genomic_DNA"/>
</dbReference>
<dbReference type="EC" id="2.1.1.182" evidence="7"/>
<dbReference type="PROSITE" id="PS51689">
    <property type="entry name" value="SAM_RNA_A_N6_MT"/>
    <property type="match status" value="1"/>
</dbReference>
<keyword evidence="4 7" id="KW-0808">Transferase</keyword>
<dbReference type="RefSeq" id="WP_147928900.1">
    <property type="nucleotide sequence ID" value="NZ_VOXD01000002.1"/>
</dbReference>
<evidence type="ECO:0000256" key="8">
    <source>
        <dbReference type="PROSITE-ProRule" id="PRU01026"/>
    </source>
</evidence>
<comment type="similarity">
    <text evidence="7">Belongs to the class I-like SAM-binding methyltransferase superfamily. rRNA adenine N(6)-methyltransferase family. RsmA subfamily.</text>
</comment>
<evidence type="ECO:0000256" key="3">
    <source>
        <dbReference type="ARBA" id="ARBA00022603"/>
    </source>
</evidence>
<evidence type="ECO:0000313" key="11">
    <source>
        <dbReference type="Proteomes" id="UP000321907"/>
    </source>
</evidence>
<name>A0A5C7FTA0_9BACT</name>
<dbReference type="NCBIfam" id="TIGR00755">
    <property type="entry name" value="ksgA"/>
    <property type="match status" value="1"/>
</dbReference>
<dbReference type="PANTHER" id="PTHR11727">
    <property type="entry name" value="DIMETHYLADENOSINE TRANSFERASE"/>
    <property type="match status" value="1"/>
</dbReference>
<dbReference type="InterPro" id="IPR029063">
    <property type="entry name" value="SAM-dependent_MTases_sf"/>
</dbReference>
<evidence type="ECO:0000256" key="7">
    <source>
        <dbReference type="HAMAP-Rule" id="MF_00607"/>
    </source>
</evidence>
<comment type="function">
    <text evidence="7">Specifically dimethylates two adjacent adenosines (A1518 and A1519) in the loop of a conserved hairpin near the 3'-end of 16S rRNA in the 30S particle. May play a critical role in biogenesis of 30S subunits.</text>
</comment>
<feature type="domain" description="Ribosomal RNA adenine methylase transferase N-terminal" evidence="9">
    <location>
        <begin position="22"/>
        <end position="195"/>
    </location>
</feature>
<comment type="subcellular location">
    <subcellularLocation>
        <location evidence="7">Cytoplasm</location>
    </subcellularLocation>
</comment>
<accession>A0A5C7FTA0</accession>
<keyword evidence="3 7" id="KW-0489">Methyltransferase</keyword>
<evidence type="ECO:0000256" key="2">
    <source>
        <dbReference type="ARBA" id="ARBA00022552"/>
    </source>
</evidence>
<comment type="caution">
    <text evidence="10">The sequence shown here is derived from an EMBL/GenBank/DDBJ whole genome shotgun (WGS) entry which is preliminary data.</text>
</comment>
<sequence>MSERKTRAKKSYGQHFLTNEHYAHQIAFALELTDQYDHVLEVGPGQGMLTKHLLERSDDFELTVSEADKDMIEHLENHFPELTDRIVPGDFLKAKLDRIFDNKPFGLIGNYPYNISSQIMIKMLDNYQQIPEMVGMFQKEVADRVIAGNGSKTYGVIGVLVQCRYIPSLVLNVSPGNFNPPPRVDSAVIRLVRRPEPLVPDELWGRFKHIVKSAFGMRRKMLRNSLKSAFNDDQLKDEFFQRRPEQVSLEDFVALTLKPQNEKNTDS</sequence>
<dbReference type="PANTHER" id="PTHR11727:SF7">
    <property type="entry name" value="DIMETHYLADENOSINE TRANSFERASE-RELATED"/>
    <property type="match status" value="1"/>
</dbReference>
<keyword evidence="1 7" id="KW-0963">Cytoplasm</keyword>
<protein>
    <recommendedName>
        <fullName evidence="7">Ribosomal RNA small subunit methyltransferase A</fullName>
        <ecNumber evidence="7">2.1.1.182</ecNumber>
    </recommendedName>
    <alternativeName>
        <fullName evidence="7">16S rRNA (adenine(1518)-N(6)/adenine(1519)-N(6))-dimethyltransferase</fullName>
    </alternativeName>
    <alternativeName>
        <fullName evidence="7">16S rRNA dimethyladenosine transferase</fullName>
    </alternativeName>
    <alternativeName>
        <fullName evidence="7">16S rRNA dimethylase</fullName>
    </alternativeName>
    <alternativeName>
        <fullName evidence="7">S-adenosylmethionine-6-N', N'-adenosyl(rRNA) dimethyltransferase</fullName>
    </alternativeName>
</protein>
<dbReference type="SMART" id="SM00650">
    <property type="entry name" value="rADc"/>
    <property type="match status" value="1"/>
</dbReference>
<feature type="binding site" evidence="7 8">
    <location>
        <position position="17"/>
    </location>
    <ligand>
        <name>S-adenosyl-L-methionine</name>
        <dbReference type="ChEBI" id="CHEBI:59789"/>
    </ligand>
</feature>
<dbReference type="InterPro" id="IPR020598">
    <property type="entry name" value="rRNA_Ade_methylase_Trfase_N"/>
</dbReference>
<gene>
    <name evidence="7 10" type="primary">rsmA</name>
    <name evidence="7" type="synonym">ksgA</name>
    <name evidence="10" type="ORF">FUA23_01295</name>
</gene>
<evidence type="ECO:0000256" key="1">
    <source>
        <dbReference type="ARBA" id="ARBA00022490"/>
    </source>
</evidence>
<feature type="binding site" evidence="7 8">
    <location>
        <position position="66"/>
    </location>
    <ligand>
        <name>S-adenosyl-L-methionine</name>
        <dbReference type="ChEBI" id="CHEBI:59789"/>
    </ligand>
</feature>
<comment type="catalytic activity">
    <reaction evidence="7">
        <text>adenosine(1518)/adenosine(1519) in 16S rRNA + 4 S-adenosyl-L-methionine = N(6)-dimethyladenosine(1518)/N(6)-dimethyladenosine(1519) in 16S rRNA + 4 S-adenosyl-L-homocysteine + 4 H(+)</text>
        <dbReference type="Rhea" id="RHEA:19609"/>
        <dbReference type="Rhea" id="RHEA-COMP:10232"/>
        <dbReference type="Rhea" id="RHEA-COMP:10233"/>
        <dbReference type="ChEBI" id="CHEBI:15378"/>
        <dbReference type="ChEBI" id="CHEBI:57856"/>
        <dbReference type="ChEBI" id="CHEBI:59789"/>
        <dbReference type="ChEBI" id="CHEBI:74411"/>
        <dbReference type="ChEBI" id="CHEBI:74493"/>
        <dbReference type="EC" id="2.1.1.182"/>
    </reaction>
</comment>
<dbReference type="SUPFAM" id="SSF53335">
    <property type="entry name" value="S-adenosyl-L-methionine-dependent methyltransferases"/>
    <property type="match status" value="1"/>
</dbReference>
<keyword evidence="11" id="KW-1185">Reference proteome</keyword>
<evidence type="ECO:0000256" key="6">
    <source>
        <dbReference type="ARBA" id="ARBA00022884"/>
    </source>
</evidence>
<proteinExistence type="inferred from homology"/>
<feature type="binding site" evidence="7 8">
    <location>
        <position position="15"/>
    </location>
    <ligand>
        <name>S-adenosyl-L-methionine</name>
        <dbReference type="ChEBI" id="CHEBI:59789"/>
    </ligand>
</feature>
<dbReference type="Proteomes" id="UP000321907">
    <property type="component" value="Unassembled WGS sequence"/>
</dbReference>
<dbReference type="GO" id="GO:0003723">
    <property type="term" value="F:RNA binding"/>
    <property type="evidence" value="ECO:0007669"/>
    <property type="project" value="UniProtKB-UniRule"/>
</dbReference>
<dbReference type="HAMAP" id="MF_00607">
    <property type="entry name" value="16SrRNA_methyltr_A"/>
    <property type="match status" value="1"/>
</dbReference>
<dbReference type="InterPro" id="IPR020596">
    <property type="entry name" value="rRNA_Ade_Mease_Trfase_CS"/>
</dbReference>
<dbReference type="InterPro" id="IPR023165">
    <property type="entry name" value="rRNA_Ade_diMease-like_C"/>
</dbReference>
<dbReference type="Pfam" id="PF00398">
    <property type="entry name" value="RrnaAD"/>
    <property type="match status" value="1"/>
</dbReference>
<evidence type="ECO:0000259" key="9">
    <source>
        <dbReference type="SMART" id="SM00650"/>
    </source>
</evidence>
<dbReference type="AlphaFoldDB" id="A0A5C7FTA0"/>
<dbReference type="PROSITE" id="PS01131">
    <property type="entry name" value="RRNA_A_DIMETH"/>
    <property type="match status" value="1"/>
</dbReference>
<dbReference type="GO" id="GO:0005829">
    <property type="term" value="C:cytosol"/>
    <property type="evidence" value="ECO:0007669"/>
    <property type="project" value="TreeGrafter"/>
</dbReference>
<keyword evidence="5 7" id="KW-0949">S-adenosyl-L-methionine</keyword>
<dbReference type="OrthoDB" id="9814755at2"/>
<keyword evidence="2 7" id="KW-0698">rRNA processing</keyword>
<reference evidence="10 11" key="1">
    <citation type="submission" date="2019-08" db="EMBL/GenBank/DDBJ databases">
        <title>Lewinella sp. strain SSH13 Genome sequencing and assembly.</title>
        <authorList>
            <person name="Kim I."/>
        </authorList>
    </citation>
    <scope>NUCLEOTIDE SEQUENCE [LARGE SCALE GENOMIC DNA]</scope>
    <source>
        <strain evidence="10 11">SSH13</strain>
    </source>
</reference>
<dbReference type="InterPro" id="IPR001737">
    <property type="entry name" value="KsgA/Erm"/>
</dbReference>
<dbReference type="Gene3D" id="1.10.8.100">
    <property type="entry name" value="Ribosomal RNA adenine dimethylase-like, domain 2"/>
    <property type="match status" value="1"/>
</dbReference>
<feature type="binding site" evidence="7 8">
    <location>
        <position position="110"/>
    </location>
    <ligand>
        <name>S-adenosyl-L-methionine</name>
        <dbReference type="ChEBI" id="CHEBI:59789"/>
    </ligand>
</feature>
<feature type="binding site" evidence="7 8">
    <location>
        <position position="43"/>
    </location>
    <ligand>
        <name>S-adenosyl-L-methionine</name>
        <dbReference type="ChEBI" id="CHEBI:59789"/>
    </ligand>
</feature>
<dbReference type="Gene3D" id="3.40.50.150">
    <property type="entry name" value="Vaccinia Virus protein VP39"/>
    <property type="match status" value="1"/>
</dbReference>
<evidence type="ECO:0000256" key="5">
    <source>
        <dbReference type="ARBA" id="ARBA00022691"/>
    </source>
</evidence>
<organism evidence="10 11">
    <name type="scientific">Neolewinella aurantiaca</name>
    <dbReference type="NCBI Taxonomy" id="2602767"/>
    <lineage>
        <taxon>Bacteria</taxon>
        <taxon>Pseudomonadati</taxon>
        <taxon>Bacteroidota</taxon>
        <taxon>Saprospiria</taxon>
        <taxon>Saprospirales</taxon>
        <taxon>Lewinellaceae</taxon>
        <taxon>Neolewinella</taxon>
    </lineage>
</organism>
<keyword evidence="6 7" id="KW-0694">RNA-binding</keyword>